<accession>A0ABT7MD35</accession>
<comment type="caution">
    <text evidence="4">The sequence shown here is derived from an EMBL/GenBank/DDBJ whole genome shotgun (WGS) entry which is preliminary data.</text>
</comment>
<dbReference type="InterPro" id="IPR006162">
    <property type="entry name" value="Ppantetheine_attach_site"/>
</dbReference>
<keyword evidence="5" id="KW-1185">Reference proteome</keyword>
<evidence type="ECO:0000256" key="2">
    <source>
        <dbReference type="ARBA" id="ARBA00022553"/>
    </source>
</evidence>
<dbReference type="Proteomes" id="UP001231924">
    <property type="component" value="Unassembled WGS sequence"/>
</dbReference>
<dbReference type="PROSITE" id="PS50075">
    <property type="entry name" value="CARRIER"/>
    <property type="match status" value="1"/>
</dbReference>
<evidence type="ECO:0000256" key="1">
    <source>
        <dbReference type="ARBA" id="ARBA00022450"/>
    </source>
</evidence>
<reference evidence="4 5" key="1">
    <citation type="submission" date="2023-06" db="EMBL/GenBank/DDBJ databases">
        <title>Actinomycetospora Odt1-22.</title>
        <authorList>
            <person name="Supong K."/>
        </authorList>
    </citation>
    <scope>NUCLEOTIDE SEQUENCE [LARGE SCALE GENOMIC DNA]</scope>
    <source>
        <strain evidence="4 5">Odt1-22</strain>
    </source>
</reference>
<evidence type="ECO:0000313" key="4">
    <source>
        <dbReference type="EMBL" id="MDL5158581.1"/>
    </source>
</evidence>
<feature type="domain" description="Carrier" evidence="3">
    <location>
        <begin position="3"/>
        <end position="81"/>
    </location>
</feature>
<evidence type="ECO:0000313" key="5">
    <source>
        <dbReference type="Proteomes" id="UP001231924"/>
    </source>
</evidence>
<dbReference type="Pfam" id="PF00550">
    <property type="entry name" value="PP-binding"/>
    <property type="match status" value="1"/>
</dbReference>
<dbReference type="InterPro" id="IPR036736">
    <property type="entry name" value="ACP-like_sf"/>
</dbReference>
<dbReference type="RefSeq" id="WP_286055120.1">
    <property type="nucleotide sequence ID" value="NZ_JASVWF010000005.1"/>
</dbReference>
<keyword evidence="2" id="KW-0597">Phosphoprotein</keyword>
<dbReference type="SUPFAM" id="SSF47336">
    <property type="entry name" value="ACP-like"/>
    <property type="match status" value="1"/>
</dbReference>
<sequence>MRSLTGPELAALLSDAGGPPDVTLDPEAFMSTPFADLGYDSLAVLETLTLVQARWGVSLPDDVVAAATNPADLLVVLNRELVA</sequence>
<organism evidence="4 5">
    <name type="scientific">Actinomycetospora termitidis</name>
    <dbReference type="NCBI Taxonomy" id="3053470"/>
    <lineage>
        <taxon>Bacteria</taxon>
        <taxon>Bacillati</taxon>
        <taxon>Actinomycetota</taxon>
        <taxon>Actinomycetes</taxon>
        <taxon>Pseudonocardiales</taxon>
        <taxon>Pseudonocardiaceae</taxon>
        <taxon>Actinomycetospora</taxon>
    </lineage>
</organism>
<evidence type="ECO:0000259" key="3">
    <source>
        <dbReference type="PROSITE" id="PS50075"/>
    </source>
</evidence>
<dbReference type="EMBL" id="JASVWF010000005">
    <property type="protein sequence ID" value="MDL5158581.1"/>
    <property type="molecule type" value="Genomic_DNA"/>
</dbReference>
<dbReference type="Gene3D" id="1.10.1200.10">
    <property type="entry name" value="ACP-like"/>
    <property type="match status" value="1"/>
</dbReference>
<proteinExistence type="predicted"/>
<dbReference type="InterPro" id="IPR009081">
    <property type="entry name" value="PP-bd_ACP"/>
</dbReference>
<dbReference type="PROSITE" id="PS00012">
    <property type="entry name" value="PHOSPHOPANTETHEINE"/>
    <property type="match status" value="1"/>
</dbReference>
<keyword evidence="1" id="KW-0596">Phosphopantetheine</keyword>
<gene>
    <name evidence="4" type="ORF">QRT03_21620</name>
</gene>
<name>A0ABT7MD35_9PSEU</name>
<protein>
    <submittedName>
        <fullName evidence="4">Acyl carrier protein</fullName>
    </submittedName>
</protein>